<dbReference type="PROSITE" id="PS51459">
    <property type="entry name" value="FIDO"/>
    <property type="match status" value="1"/>
</dbReference>
<reference evidence="3" key="1">
    <citation type="journal article" date="2019" name="Int. J. Syst. Evol. Microbiol.">
        <title>The Global Catalogue of Microorganisms (GCM) 10K type strain sequencing project: providing services to taxonomists for standard genome sequencing and annotation.</title>
        <authorList>
            <consortium name="The Broad Institute Genomics Platform"/>
            <consortium name="The Broad Institute Genome Sequencing Center for Infectious Disease"/>
            <person name="Wu L."/>
            <person name="Ma J."/>
        </authorList>
    </citation>
    <scope>NUCLEOTIDE SEQUENCE [LARGE SCALE GENOMIC DNA]</scope>
    <source>
        <strain evidence="3">CCUG 62945</strain>
    </source>
</reference>
<sequence>MDEAELVLLKQLYQQVLVDEFPDRTITAGDLQDWHHMWLGNVYDWAGCVRSVNMSKGDFHFAAAAQIPRLLDVFERDCLARFTPCSSLNREDLIKAIAITHIELILIHPFREGNGRLSRLLADVMAVQGGAEPLDYSIWDANKSAYFAAIAQGMAGNDQPMQYWVDLALGETNAPA</sequence>
<dbReference type="EMBL" id="JBHTBQ010000018">
    <property type="protein sequence ID" value="MFC7420434.1"/>
    <property type="molecule type" value="Genomic_DNA"/>
</dbReference>
<proteinExistence type="predicted"/>
<dbReference type="InterPro" id="IPR040198">
    <property type="entry name" value="Fido_containing"/>
</dbReference>
<evidence type="ECO:0000259" key="1">
    <source>
        <dbReference type="PROSITE" id="PS51459"/>
    </source>
</evidence>
<dbReference type="Pfam" id="PF02661">
    <property type="entry name" value="Fic"/>
    <property type="match status" value="1"/>
</dbReference>
<evidence type="ECO:0000313" key="2">
    <source>
        <dbReference type="EMBL" id="MFC7420434.1"/>
    </source>
</evidence>
<dbReference type="InterPro" id="IPR003812">
    <property type="entry name" value="Fido"/>
</dbReference>
<name>A0ABW2QZT4_9NEIS</name>
<dbReference type="Gene3D" id="1.10.3290.10">
    <property type="entry name" value="Fido-like domain"/>
    <property type="match status" value="1"/>
</dbReference>
<organism evidence="2 3">
    <name type="scientific">Iodobacter arcticus</name>
    <dbReference type="NCBI Taxonomy" id="590593"/>
    <lineage>
        <taxon>Bacteria</taxon>
        <taxon>Pseudomonadati</taxon>
        <taxon>Pseudomonadota</taxon>
        <taxon>Betaproteobacteria</taxon>
        <taxon>Neisseriales</taxon>
        <taxon>Chitinibacteraceae</taxon>
        <taxon>Iodobacter</taxon>
    </lineage>
</organism>
<accession>A0ABW2QZT4</accession>
<dbReference type="InterPro" id="IPR036597">
    <property type="entry name" value="Fido-like_dom_sf"/>
</dbReference>
<gene>
    <name evidence="2" type="ORF">ACFQNF_11190</name>
</gene>
<dbReference type="PANTHER" id="PTHR13504:SF38">
    <property type="entry name" value="FIDO DOMAIN-CONTAINING PROTEIN"/>
    <property type="match status" value="1"/>
</dbReference>
<dbReference type="RefSeq" id="WP_380188049.1">
    <property type="nucleotide sequence ID" value="NZ_JBHTBQ010000018.1"/>
</dbReference>
<dbReference type="SUPFAM" id="SSF140931">
    <property type="entry name" value="Fic-like"/>
    <property type="match status" value="1"/>
</dbReference>
<keyword evidence="3" id="KW-1185">Reference proteome</keyword>
<dbReference type="PANTHER" id="PTHR13504">
    <property type="entry name" value="FIDO DOMAIN-CONTAINING PROTEIN DDB_G0283145"/>
    <property type="match status" value="1"/>
</dbReference>
<evidence type="ECO:0000313" key="3">
    <source>
        <dbReference type="Proteomes" id="UP001596473"/>
    </source>
</evidence>
<feature type="domain" description="Fido" evidence="1">
    <location>
        <begin position="26"/>
        <end position="170"/>
    </location>
</feature>
<protein>
    <submittedName>
        <fullName evidence="2">Fic/DOC family protein</fullName>
    </submittedName>
</protein>
<comment type="caution">
    <text evidence="2">The sequence shown here is derived from an EMBL/GenBank/DDBJ whole genome shotgun (WGS) entry which is preliminary data.</text>
</comment>
<dbReference type="Proteomes" id="UP001596473">
    <property type="component" value="Unassembled WGS sequence"/>
</dbReference>